<evidence type="ECO:0000259" key="3">
    <source>
        <dbReference type="SMART" id="SM00849"/>
    </source>
</evidence>
<dbReference type="InterPro" id="IPR022877">
    <property type="entry name" value="UPF0173"/>
</dbReference>
<name>A0A1H3F2E3_9BACT</name>
<dbReference type="SMART" id="SM00849">
    <property type="entry name" value="Lactamase_B"/>
    <property type="match status" value="1"/>
</dbReference>
<dbReference type="RefSeq" id="WP_091460868.1">
    <property type="nucleotide sequence ID" value="NZ_FNPD01000004.1"/>
</dbReference>
<reference evidence="5" key="1">
    <citation type="submission" date="2016-10" db="EMBL/GenBank/DDBJ databases">
        <authorList>
            <person name="Varghese N."/>
            <person name="Submissions S."/>
        </authorList>
    </citation>
    <scope>NUCLEOTIDE SEQUENCE [LARGE SCALE GENOMIC DNA]</scope>
    <source>
        <strain evidence="5">DSM 13490</strain>
    </source>
</reference>
<dbReference type="PANTHER" id="PTHR43546:SF3">
    <property type="entry name" value="UPF0173 METAL-DEPENDENT HYDROLASE MJ1163"/>
    <property type="match status" value="1"/>
</dbReference>
<dbReference type="InterPro" id="IPR036866">
    <property type="entry name" value="RibonucZ/Hydroxyglut_hydro"/>
</dbReference>
<dbReference type="InterPro" id="IPR050114">
    <property type="entry name" value="UPF0173_UPF0282_UlaG_hydrolase"/>
</dbReference>
<proteinExistence type="inferred from homology"/>
<gene>
    <name evidence="4" type="ORF">SAMN03080603_00872</name>
</gene>
<dbReference type="Pfam" id="PF13483">
    <property type="entry name" value="Lactamase_B_3"/>
    <property type="match status" value="1"/>
</dbReference>
<organism evidence="4 5">
    <name type="scientific">Acetomicrobium thermoterrenum DSM 13490</name>
    <dbReference type="NCBI Taxonomy" id="1120987"/>
    <lineage>
        <taxon>Bacteria</taxon>
        <taxon>Thermotogati</taxon>
        <taxon>Synergistota</taxon>
        <taxon>Synergistia</taxon>
        <taxon>Synergistales</taxon>
        <taxon>Acetomicrobiaceae</taxon>
        <taxon>Acetomicrobium</taxon>
    </lineage>
</organism>
<evidence type="ECO:0000256" key="1">
    <source>
        <dbReference type="ARBA" id="ARBA00022801"/>
    </source>
</evidence>
<dbReference type="SUPFAM" id="SSF56281">
    <property type="entry name" value="Metallo-hydrolase/oxidoreductase"/>
    <property type="match status" value="1"/>
</dbReference>
<protein>
    <recommendedName>
        <fullName evidence="2">UPF0173 metal-dependent hydrolase SAMN03080603_00872</fullName>
    </recommendedName>
</protein>
<keyword evidence="5" id="KW-1185">Reference proteome</keyword>
<dbReference type="HAMAP" id="MF_00457">
    <property type="entry name" value="UPF0173"/>
    <property type="match status" value="1"/>
</dbReference>
<evidence type="ECO:0000256" key="2">
    <source>
        <dbReference type="HAMAP-Rule" id="MF_00457"/>
    </source>
</evidence>
<dbReference type="Gene3D" id="3.60.15.10">
    <property type="entry name" value="Ribonuclease Z/Hydroxyacylglutathione hydrolase-like"/>
    <property type="match status" value="1"/>
</dbReference>
<dbReference type="Proteomes" id="UP000199266">
    <property type="component" value="Unassembled WGS sequence"/>
</dbReference>
<dbReference type="InterPro" id="IPR001279">
    <property type="entry name" value="Metallo-B-lactamas"/>
</dbReference>
<accession>A0A1H3F2E3</accession>
<sequence>MAKVTYLGHAAFYIEGKGLKALVDPFLSGNPNSAWKPSDIKELNFIFITHGHDDHLGDTVQIAKETLATVVTNAEISGFLSSKGVKCHAMHIGGRYAFPFGRVKLTPAWHGSGITDGDKMLYGGTPCGFVIEVDGKKIYHAGDTGLTVEMKLLEAENIDLAILPIGGNYVMDIDDAVRAVEFIKPKKVIPMHYGTFPVIEADPEEFKSKVGSLAEVVILDPGQSCEV</sequence>
<dbReference type="EMBL" id="FNPD01000004">
    <property type="protein sequence ID" value="SDX85151.1"/>
    <property type="molecule type" value="Genomic_DNA"/>
</dbReference>
<dbReference type="GO" id="GO:0016787">
    <property type="term" value="F:hydrolase activity"/>
    <property type="evidence" value="ECO:0007669"/>
    <property type="project" value="UniProtKB-UniRule"/>
</dbReference>
<dbReference type="PANTHER" id="PTHR43546">
    <property type="entry name" value="UPF0173 METAL-DEPENDENT HYDROLASE MJ1163-RELATED"/>
    <property type="match status" value="1"/>
</dbReference>
<dbReference type="NCBIfam" id="NF001911">
    <property type="entry name" value="PRK00685.1"/>
    <property type="match status" value="1"/>
</dbReference>
<evidence type="ECO:0000313" key="4">
    <source>
        <dbReference type="EMBL" id="SDX85151.1"/>
    </source>
</evidence>
<feature type="domain" description="Metallo-beta-lactamase" evidence="3">
    <location>
        <begin position="8"/>
        <end position="192"/>
    </location>
</feature>
<dbReference type="AlphaFoldDB" id="A0A1H3F2E3"/>
<evidence type="ECO:0000313" key="5">
    <source>
        <dbReference type="Proteomes" id="UP000199266"/>
    </source>
</evidence>
<comment type="similarity">
    <text evidence="2">Belongs to the UPF0173 family.</text>
</comment>
<keyword evidence="1 2" id="KW-0378">Hydrolase</keyword>